<keyword evidence="3" id="KW-1185">Reference proteome</keyword>
<evidence type="ECO:0000256" key="1">
    <source>
        <dbReference type="SAM" id="MobiDB-lite"/>
    </source>
</evidence>
<accession>A0ABN7VTP9</accession>
<dbReference type="Proteomes" id="UP000789901">
    <property type="component" value="Unassembled WGS sequence"/>
</dbReference>
<name>A0ABN7VTP9_GIGMA</name>
<dbReference type="EMBL" id="CAJVQB010022249">
    <property type="protein sequence ID" value="CAG8799119.1"/>
    <property type="molecule type" value="Genomic_DNA"/>
</dbReference>
<feature type="region of interest" description="Disordered" evidence="1">
    <location>
        <begin position="1"/>
        <end position="25"/>
    </location>
</feature>
<feature type="non-terminal residue" evidence="2">
    <location>
        <position position="269"/>
    </location>
</feature>
<feature type="region of interest" description="Disordered" evidence="1">
    <location>
        <begin position="56"/>
        <end position="77"/>
    </location>
</feature>
<protein>
    <submittedName>
        <fullName evidence="2">31686_t:CDS:1</fullName>
    </submittedName>
</protein>
<reference evidence="2 3" key="1">
    <citation type="submission" date="2021-06" db="EMBL/GenBank/DDBJ databases">
        <authorList>
            <person name="Kallberg Y."/>
            <person name="Tangrot J."/>
            <person name="Rosling A."/>
        </authorList>
    </citation>
    <scope>NUCLEOTIDE SEQUENCE [LARGE SCALE GENOMIC DNA]</scope>
    <source>
        <strain evidence="2 3">120-4 pot B 10/14</strain>
    </source>
</reference>
<gene>
    <name evidence="2" type="ORF">GMARGA_LOCUS22732</name>
</gene>
<sequence length="269" mass="29607">MAPRKTHFTRNKARAIPVSSKKPTSVKILTPASSLKNKQDQIAEPSVGAIDEPHLVENDDHEEAPVNDSNTSEESTFRRASRTIDNDLASKTSRVTALTSTLPRYTNKINDSNTSEEPTFERASHTIINDSNTSKESTFGQAIIDDDLASKTSYMPAITSTLPRSTNKVNNSNTSEKSAFKRAHTTMTSQISIAEDLASKTSHTSHVTTVASTALLGSTNKNNESNFENYNSLLMTNVMLCDTSNEFKAALWVAQHSRVRFSYKNSRSN</sequence>
<proteinExistence type="predicted"/>
<comment type="caution">
    <text evidence="2">The sequence shown here is derived from an EMBL/GenBank/DDBJ whole genome shotgun (WGS) entry which is preliminary data.</text>
</comment>
<evidence type="ECO:0000313" key="2">
    <source>
        <dbReference type="EMBL" id="CAG8799119.1"/>
    </source>
</evidence>
<organism evidence="2 3">
    <name type="scientific">Gigaspora margarita</name>
    <dbReference type="NCBI Taxonomy" id="4874"/>
    <lineage>
        <taxon>Eukaryota</taxon>
        <taxon>Fungi</taxon>
        <taxon>Fungi incertae sedis</taxon>
        <taxon>Mucoromycota</taxon>
        <taxon>Glomeromycotina</taxon>
        <taxon>Glomeromycetes</taxon>
        <taxon>Diversisporales</taxon>
        <taxon>Gigasporaceae</taxon>
        <taxon>Gigaspora</taxon>
    </lineage>
</organism>
<evidence type="ECO:0000313" key="3">
    <source>
        <dbReference type="Proteomes" id="UP000789901"/>
    </source>
</evidence>
<feature type="compositionally biased region" description="Basic residues" evidence="1">
    <location>
        <begin position="1"/>
        <end position="13"/>
    </location>
</feature>